<feature type="binding site" evidence="10">
    <location>
        <position position="116"/>
    </location>
    <ligand>
        <name>NAD(+)</name>
        <dbReference type="ChEBI" id="CHEBI:57540"/>
    </ligand>
</feature>
<keyword evidence="4 7" id="KW-0560">Oxidoreductase</keyword>
<dbReference type="Gene3D" id="3.40.50.720">
    <property type="entry name" value="NAD(P)-binding Rossmann-like Domain"/>
    <property type="match status" value="2"/>
</dbReference>
<evidence type="ECO:0000259" key="11">
    <source>
        <dbReference type="SMART" id="SM00984"/>
    </source>
</evidence>
<dbReference type="KEGG" id="aym:YM304_30190"/>
<dbReference type="Pfam" id="PF03720">
    <property type="entry name" value="UDPG_MGDP_dh_C"/>
    <property type="match status" value="1"/>
</dbReference>
<dbReference type="InterPro" id="IPR017476">
    <property type="entry name" value="UDP-Glc/GDP-Man"/>
</dbReference>
<comment type="catalytic activity">
    <reaction evidence="6 7">
        <text>UDP-alpha-D-glucose + 2 NAD(+) + H2O = UDP-alpha-D-glucuronate + 2 NADH + 3 H(+)</text>
        <dbReference type="Rhea" id="RHEA:23596"/>
        <dbReference type="ChEBI" id="CHEBI:15377"/>
        <dbReference type="ChEBI" id="CHEBI:15378"/>
        <dbReference type="ChEBI" id="CHEBI:57540"/>
        <dbReference type="ChEBI" id="CHEBI:57945"/>
        <dbReference type="ChEBI" id="CHEBI:58052"/>
        <dbReference type="ChEBI" id="CHEBI:58885"/>
        <dbReference type="EC" id="1.1.1.22"/>
    </reaction>
</comment>
<feature type="domain" description="UDP-glucose/GDP-mannose dehydrogenase C-terminal" evidence="11">
    <location>
        <begin position="307"/>
        <end position="413"/>
    </location>
</feature>
<dbReference type="PANTHER" id="PTHR43750">
    <property type="entry name" value="UDP-GLUCOSE 6-DEHYDROGENASE TUAD"/>
    <property type="match status" value="1"/>
</dbReference>
<dbReference type="Pfam" id="PF00984">
    <property type="entry name" value="UDPG_MGDP_dh"/>
    <property type="match status" value="1"/>
</dbReference>
<feature type="binding site" evidence="9">
    <location>
        <position position="194"/>
    </location>
    <ligand>
        <name>substrate</name>
    </ligand>
</feature>
<protein>
    <recommendedName>
        <fullName evidence="3 7">UDP-glucose 6-dehydrogenase</fullName>
        <ecNumber evidence="3 7">1.1.1.22</ecNumber>
    </recommendedName>
</protein>
<feature type="binding site" evidence="10">
    <location>
        <position position="321"/>
    </location>
    <ligand>
        <name>NAD(+)</name>
        <dbReference type="ChEBI" id="CHEBI:57540"/>
    </ligand>
</feature>
<dbReference type="AlphaFoldDB" id="A0A6C7EAH3"/>
<reference evidence="12 13" key="1">
    <citation type="journal article" date="2013" name="Int. J. Syst. Evol. Microbiol.">
        <title>Ilumatobacter nonamiense sp. nov. and Ilumatobacter coccineum sp. nov., isolated from seashore sand.</title>
        <authorList>
            <person name="Matsumoto A."/>
            <person name="Kasai H."/>
            <person name="Matsuo Y."/>
            <person name="Shizuri Y."/>
            <person name="Ichikawa N."/>
            <person name="Fujita N."/>
            <person name="Omura S."/>
            <person name="Takahashi Y."/>
        </authorList>
    </citation>
    <scope>NUCLEOTIDE SEQUENCE [LARGE SCALE GENOMIC DNA]</scope>
    <source>
        <strain evidence="13">NBRC 103263 / KCTC 29153 / YM16-304</strain>
    </source>
</reference>
<dbReference type="Pfam" id="PF03721">
    <property type="entry name" value="UDPG_MGDP_dh_N"/>
    <property type="match status" value="1"/>
</dbReference>
<feature type="binding site" evidence="9">
    <location>
        <begin position="239"/>
        <end position="243"/>
    </location>
    <ligand>
        <name>substrate</name>
    </ligand>
</feature>
<evidence type="ECO:0000313" key="12">
    <source>
        <dbReference type="EMBL" id="BAN03333.1"/>
    </source>
</evidence>
<dbReference type="Gene3D" id="1.20.5.100">
    <property type="entry name" value="Cytochrome c1, transmembrane anchor, C-terminal"/>
    <property type="match status" value="1"/>
</dbReference>
<evidence type="ECO:0000256" key="1">
    <source>
        <dbReference type="ARBA" id="ARBA00004701"/>
    </source>
</evidence>
<feature type="binding site" evidence="10">
    <location>
        <position position="30"/>
    </location>
    <ligand>
        <name>NAD(+)</name>
        <dbReference type="ChEBI" id="CHEBI:57540"/>
    </ligand>
</feature>
<gene>
    <name evidence="12" type="primary">ugd</name>
    <name evidence="12" type="ORF">YM304_30190</name>
</gene>
<dbReference type="GO" id="GO:0006065">
    <property type="term" value="P:UDP-glucuronate biosynthetic process"/>
    <property type="evidence" value="ECO:0007669"/>
    <property type="project" value="UniProtKB-UniPathway"/>
</dbReference>
<evidence type="ECO:0000256" key="4">
    <source>
        <dbReference type="ARBA" id="ARBA00023002"/>
    </source>
</evidence>
<evidence type="ECO:0000256" key="2">
    <source>
        <dbReference type="ARBA" id="ARBA00006601"/>
    </source>
</evidence>
<evidence type="ECO:0000256" key="10">
    <source>
        <dbReference type="PIRSR" id="PIRSR500134-3"/>
    </source>
</evidence>
<dbReference type="InterPro" id="IPR036291">
    <property type="entry name" value="NAD(P)-bd_dom_sf"/>
</dbReference>
<name>A0A6C7EAH3_ILUCY</name>
<dbReference type="InterPro" id="IPR014026">
    <property type="entry name" value="UDP-Glc/GDP-Man_DH_dimer"/>
</dbReference>
<feature type="binding site" evidence="10">
    <location>
        <position position="25"/>
    </location>
    <ligand>
        <name>NAD(+)</name>
        <dbReference type="ChEBI" id="CHEBI:57540"/>
    </ligand>
</feature>
<dbReference type="EC" id="1.1.1.22" evidence="3 7"/>
<dbReference type="SMART" id="SM00984">
    <property type="entry name" value="UDPG_MGDP_dh_C"/>
    <property type="match status" value="1"/>
</dbReference>
<evidence type="ECO:0000256" key="3">
    <source>
        <dbReference type="ARBA" id="ARBA00012954"/>
    </source>
</evidence>
<feature type="binding site" evidence="9">
    <location>
        <position position="314"/>
    </location>
    <ligand>
        <name>substrate</name>
    </ligand>
</feature>
<dbReference type="PIRSF" id="PIRSF500134">
    <property type="entry name" value="UDPglc_DH_bac"/>
    <property type="match status" value="1"/>
</dbReference>
<dbReference type="Proteomes" id="UP000011863">
    <property type="component" value="Chromosome"/>
</dbReference>
<feature type="binding site" evidence="10">
    <location>
        <position position="253"/>
    </location>
    <ligand>
        <name>NAD(+)</name>
        <dbReference type="ChEBI" id="CHEBI:57540"/>
    </ligand>
</feature>
<dbReference type="GO" id="GO:0000271">
    <property type="term" value="P:polysaccharide biosynthetic process"/>
    <property type="evidence" value="ECO:0007669"/>
    <property type="project" value="InterPro"/>
</dbReference>
<evidence type="ECO:0000313" key="13">
    <source>
        <dbReference type="Proteomes" id="UP000011863"/>
    </source>
</evidence>
<dbReference type="PANTHER" id="PTHR43750:SF3">
    <property type="entry name" value="UDP-GLUCOSE 6-DEHYDROGENASE TUAD"/>
    <property type="match status" value="1"/>
</dbReference>
<proteinExistence type="inferred from homology"/>
<dbReference type="SUPFAM" id="SSF52413">
    <property type="entry name" value="UDP-glucose/GDP-mannose dehydrogenase C-terminal domain"/>
    <property type="match status" value="1"/>
</dbReference>
<dbReference type="InterPro" id="IPR036220">
    <property type="entry name" value="UDP-Glc/GDP-Man_DH_C_sf"/>
</dbReference>
<evidence type="ECO:0000256" key="7">
    <source>
        <dbReference type="PIRNR" id="PIRNR000124"/>
    </source>
</evidence>
<accession>A0A6C7EAH3</accession>
<dbReference type="InterPro" id="IPR008927">
    <property type="entry name" value="6-PGluconate_DH-like_C_sf"/>
</dbReference>
<evidence type="ECO:0000256" key="9">
    <source>
        <dbReference type="PIRSR" id="PIRSR500134-2"/>
    </source>
</evidence>
<comment type="similarity">
    <text evidence="2 7">Belongs to the UDP-glucose/GDP-mannose dehydrogenase family.</text>
</comment>
<dbReference type="UniPathway" id="UPA00038">
    <property type="reaction ID" value="UER00491"/>
</dbReference>
<feature type="binding site" evidence="9">
    <location>
        <position position="247"/>
    </location>
    <ligand>
        <name>substrate</name>
    </ligand>
</feature>
<keyword evidence="13" id="KW-1185">Reference proteome</keyword>
<feature type="binding site" evidence="10">
    <location>
        <position position="81"/>
    </location>
    <ligand>
        <name>NAD(+)</name>
        <dbReference type="ChEBI" id="CHEBI:57540"/>
    </ligand>
</feature>
<feature type="active site" description="Nucleophile" evidence="8">
    <location>
        <position position="250"/>
    </location>
</feature>
<dbReference type="EMBL" id="AP012057">
    <property type="protein sequence ID" value="BAN03333.1"/>
    <property type="molecule type" value="Genomic_DNA"/>
</dbReference>
<feature type="binding site" evidence="9">
    <location>
        <begin position="142"/>
        <end position="145"/>
    </location>
    <ligand>
        <name>substrate</name>
    </ligand>
</feature>
<keyword evidence="5 7" id="KW-0520">NAD</keyword>
<dbReference type="SUPFAM" id="SSF48179">
    <property type="entry name" value="6-phosphogluconate dehydrogenase C-terminal domain-like"/>
    <property type="match status" value="1"/>
</dbReference>
<dbReference type="InterPro" id="IPR001732">
    <property type="entry name" value="UDP-Glc/GDP-Man_DH_N"/>
</dbReference>
<feature type="binding site" evidence="10">
    <location>
        <position position="145"/>
    </location>
    <ligand>
        <name>NAD(+)</name>
        <dbReference type="ChEBI" id="CHEBI:57540"/>
    </ligand>
</feature>
<organism evidence="12 13">
    <name type="scientific">Ilumatobacter coccineus (strain NBRC 103263 / KCTC 29153 / YM16-304)</name>
    <dbReference type="NCBI Taxonomy" id="1313172"/>
    <lineage>
        <taxon>Bacteria</taxon>
        <taxon>Bacillati</taxon>
        <taxon>Actinomycetota</taxon>
        <taxon>Acidimicrobiia</taxon>
        <taxon>Acidimicrobiales</taxon>
        <taxon>Ilumatobacteraceae</taxon>
        <taxon>Ilumatobacter</taxon>
    </lineage>
</organism>
<comment type="pathway">
    <text evidence="1">Nucleotide-sugar biosynthesis; UDP-alpha-D-glucuronate biosynthesis; UDP-alpha-D-glucuronate from UDP-alpha-D-glucose: step 1/1.</text>
</comment>
<dbReference type="SUPFAM" id="SSF51735">
    <property type="entry name" value="NAD(P)-binding Rossmann-fold domains"/>
    <property type="match status" value="1"/>
</dbReference>
<sequence length="429" mass="45307">MGTGYVGLTTGACFAHMGHRVVCGDIDQRKVDLLNDGHIPIVEDGLEQIVNDARGVGRLEFVLGSRAAATDADIVFLCVPTPQGDDGSADLSYIQQAAREIAPILKPGAVVVNKSTVPVGSTVAVERELQRDDVFVVSNPEFLREGTAVRDFLQPDRVVIGSADRGAAEKVAELYDSIDTPIIITDPASAETIKYAANGFLAMKISFVNAVAAMCEAVGADVAAVVDGIGSDTRIGGQFLKPGPGWGGSCFPKDSRALVKIAEEHGYNFSMMKGVIDVNTEQRGRMIDKVAKAVGRHHSNLSGVTVGAMGLTFKAGTDDLRESPAMAIIADLRRAGARVRAFDPTTCGELSPHQESTLDGIELTKELIDVADGADVICVFTEWPEFAKVDLDQVAARAGAGTTVVDMRNLFDPFAVKSAGLGYDGVGRN</sequence>
<evidence type="ECO:0000256" key="6">
    <source>
        <dbReference type="ARBA" id="ARBA00047473"/>
    </source>
</evidence>
<evidence type="ECO:0000256" key="8">
    <source>
        <dbReference type="PIRSR" id="PIRSR500134-1"/>
    </source>
</evidence>
<dbReference type="InterPro" id="IPR028357">
    <property type="entry name" value="UDPglc_DH_bac"/>
</dbReference>
<dbReference type="GO" id="GO:0003979">
    <property type="term" value="F:UDP-glucose 6-dehydrogenase activity"/>
    <property type="evidence" value="ECO:0007669"/>
    <property type="project" value="UniProtKB-EC"/>
</dbReference>
<dbReference type="PIRSF" id="PIRSF000124">
    <property type="entry name" value="UDPglc_GDPman_dh"/>
    <property type="match status" value="1"/>
</dbReference>
<dbReference type="NCBIfam" id="TIGR03026">
    <property type="entry name" value="NDP-sugDHase"/>
    <property type="match status" value="1"/>
</dbReference>
<dbReference type="GO" id="GO:0051287">
    <property type="term" value="F:NAD binding"/>
    <property type="evidence" value="ECO:0007669"/>
    <property type="project" value="InterPro"/>
</dbReference>
<evidence type="ECO:0000256" key="5">
    <source>
        <dbReference type="ARBA" id="ARBA00023027"/>
    </source>
</evidence>
<dbReference type="InterPro" id="IPR014027">
    <property type="entry name" value="UDP-Glc/GDP-Man_DH_C"/>
</dbReference>